<organism evidence="2 3">
    <name type="scientific">Peronospora matthiolae</name>
    <dbReference type="NCBI Taxonomy" id="2874970"/>
    <lineage>
        <taxon>Eukaryota</taxon>
        <taxon>Sar</taxon>
        <taxon>Stramenopiles</taxon>
        <taxon>Oomycota</taxon>
        <taxon>Peronosporomycetes</taxon>
        <taxon>Peronosporales</taxon>
        <taxon>Peronosporaceae</taxon>
        <taxon>Peronospora</taxon>
    </lineage>
</organism>
<evidence type="ECO:0000313" key="3">
    <source>
        <dbReference type="Proteomes" id="UP001162060"/>
    </source>
</evidence>
<dbReference type="AlphaFoldDB" id="A0AAV1UJK9"/>
<feature type="region of interest" description="Disordered" evidence="1">
    <location>
        <begin position="297"/>
        <end position="316"/>
    </location>
</feature>
<accession>A0AAV1UJK9</accession>
<reference evidence="2" key="1">
    <citation type="submission" date="2024-01" db="EMBL/GenBank/DDBJ databases">
        <authorList>
            <person name="Webb A."/>
        </authorList>
    </citation>
    <scope>NUCLEOTIDE SEQUENCE</scope>
    <source>
        <strain evidence="2">Pm1</strain>
    </source>
</reference>
<evidence type="ECO:0008006" key="4">
    <source>
        <dbReference type="Google" id="ProtNLM"/>
    </source>
</evidence>
<dbReference type="Proteomes" id="UP001162060">
    <property type="component" value="Unassembled WGS sequence"/>
</dbReference>
<feature type="compositionally biased region" description="Low complexity" evidence="1">
    <location>
        <begin position="307"/>
        <end position="316"/>
    </location>
</feature>
<protein>
    <recommendedName>
        <fullName evidence="4">Mediator of RNA polymerase II transcription subunit 1</fullName>
    </recommendedName>
</protein>
<sequence length="607" mass="66878">MSAPTPSGASGAAVANKNSPHLHSVASSLRSCLDGMLPDNLRNDGLSFQQHLLQQKSRLQTEKNSWRFGLNYLFETLKQHKDWYARNQQFVQLRKDVRRFETHVATVRTILAESVSKLDLEAGLRGAELEGRVGAYKIMFEVTKIVSNLSRPLVKLQILKPNESSLSIYCDTFVLDIVLSGGEGAVETASLTTVEKDQSSQFPDRDEDLLASLKLLAHGDSASFTEKLNRLINRAELAVKFPSMSFEQLELELFTKATEACNHQQYWTVKRAVEGVRLLFKDPFACLPVVEPPRKRIKTDDDTRTGVASSAANAAAVDRNDRPDDIPLVMAGQQARKLALVIMRKHVDVAATAPKDVHEDERLFNEFVSWTTPDGKKPVSPRLHFARDHSMCSVFPSRSSLAMRQEYTLTTKEISGGLNLHSFPIPLVNASMDTLANVFQICGRSLLFHALLLSAFGSRCNVFGQRISAENDDAVNAHIKVDVAAAERITMNTGDLLGAGRQVLIELNTQPDCSLELSVKYQTEITPALPLENAATLQKLVDVCHSIPLLTYYALKRTVQAKSGLSSADAAGANEDDCDGIAALDGDLSVSMKMEGEGMLLDEMDMF</sequence>
<dbReference type="EMBL" id="CAKLBY020000193">
    <property type="protein sequence ID" value="CAK7933209.1"/>
    <property type="molecule type" value="Genomic_DNA"/>
</dbReference>
<evidence type="ECO:0000313" key="2">
    <source>
        <dbReference type="EMBL" id="CAK7933209.1"/>
    </source>
</evidence>
<evidence type="ECO:0000256" key="1">
    <source>
        <dbReference type="SAM" id="MobiDB-lite"/>
    </source>
</evidence>
<gene>
    <name evidence="2" type="ORF">PM001_LOCUS18359</name>
</gene>
<comment type="caution">
    <text evidence="2">The sequence shown here is derived from an EMBL/GenBank/DDBJ whole genome shotgun (WGS) entry which is preliminary data.</text>
</comment>
<name>A0AAV1UJK9_9STRA</name>
<proteinExistence type="predicted"/>